<reference evidence="2 3" key="1">
    <citation type="journal article" date="2009" name="Stand. Genomic Sci.">
        <title>Complete genome sequence of Pedobacter heparinus type strain (HIM 762-3).</title>
        <authorList>
            <person name="Han C."/>
            <person name="Spring S."/>
            <person name="Lapidus A."/>
            <person name="Del Rio T.G."/>
            <person name="Tice H."/>
            <person name="Copeland A."/>
            <person name="Cheng J.F."/>
            <person name="Lucas S."/>
            <person name="Chen F."/>
            <person name="Nolan M."/>
            <person name="Bruce D."/>
            <person name="Goodwin L."/>
            <person name="Pitluck S."/>
            <person name="Ivanova N."/>
            <person name="Mavromatis K."/>
            <person name="Mikhailova N."/>
            <person name="Pati A."/>
            <person name="Chen A."/>
            <person name="Palaniappan K."/>
            <person name="Land M."/>
            <person name="Hauser L."/>
            <person name="Chang Y.J."/>
            <person name="Jeffries C.C."/>
            <person name="Saunders E."/>
            <person name="Chertkov O."/>
            <person name="Brettin T."/>
            <person name="Goker M."/>
            <person name="Rohde M."/>
            <person name="Bristow J."/>
            <person name="Eisen J.A."/>
            <person name="Markowitz V."/>
            <person name="Hugenholtz P."/>
            <person name="Kyrpides N.C."/>
            <person name="Klenk H.P."/>
            <person name="Detter J.C."/>
        </authorList>
    </citation>
    <scope>NUCLEOTIDE SEQUENCE [LARGE SCALE GENOMIC DNA]</scope>
    <source>
        <strain evidence="3">ATCC 13125 / DSM 2366 / CIP 104194 / JCM 7457 / NBRC 12017 / NCIMB 9290 / NRRL B-14731 / HIM 762-3</strain>
    </source>
</reference>
<dbReference type="KEGG" id="phe:Phep_1878"/>
<proteinExistence type="predicted"/>
<evidence type="ECO:0000259" key="1">
    <source>
        <dbReference type="Pfam" id="PF07978"/>
    </source>
</evidence>
<protein>
    <submittedName>
        <fullName evidence="2">NIPSNAP family containing protein</fullName>
    </submittedName>
</protein>
<dbReference type="Gene3D" id="3.30.70.100">
    <property type="match status" value="2"/>
</dbReference>
<accession>C6XW07</accession>
<dbReference type="Pfam" id="PF07978">
    <property type="entry name" value="NIPSNAP"/>
    <property type="match status" value="1"/>
</dbReference>
<gene>
    <name evidence="2" type="ordered locus">Phep_1878</name>
</gene>
<dbReference type="RefSeq" id="WP_015807700.1">
    <property type="nucleotide sequence ID" value="NC_013061.1"/>
</dbReference>
<dbReference type="InterPro" id="IPR012577">
    <property type="entry name" value="NIPSNAP"/>
</dbReference>
<dbReference type="HOGENOM" id="CLU_093116_0_0_10"/>
<dbReference type="InterPro" id="IPR011008">
    <property type="entry name" value="Dimeric_a/b-barrel"/>
</dbReference>
<keyword evidence="3" id="KW-1185">Reference proteome</keyword>
<dbReference type="Proteomes" id="UP000000852">
    <property type="component" value="Chromosome"/>
</dbReference>
<dbReference type="SUPFAM" id="SSF54909">
    <property type="entry name" value="Dimeric alpha+beta barrel"/>
    <property type="match status" value="1"/>
</dbReference>
<dbReference type="EMBL" id="CP001681">
    <property type="protein sequence ID" value="ACU04086.1"/>
    <property type="molecule type" value="Genomic_DNA"/>
</dbReference>
<organism evidence="2 3">
    <name type="scientific">Pedobacter heparinus (strain ATCC 13125 / DSM 2366 / CIP 104194 / JCM 7457 / NBRC 12017 / NCIMB 9290 / NRRL B-14731 / HIM 762-3)</name>
    <dbReference type="NCBI Taxonomy" id="485917"/>
    <lineage>
        <taxon>Bacteria</taxon>
        <taxon>Pseudomonadati</taxon>
        <taxon>Bacteroidota</taxon>
        <taxon>Sphingobacteriia</taxon>
        <taxon>Sphingobacteriales</taxon>
        <taxon>Sphingobacteriaceae</taxon>
        <taxon>Pedobacter</taxon>
    </lineage>
</organism>
<sequence length="259" mass="30262">MPKLITIFIGILLPVTQLLANAPDKDFYQIRIYHLKNAEQEKTVDDFLKLAYLPALHRAGIAKVGVFKPVRTDDPQAEKLIYVFIPFRSYQQFSSLENVLEKDNKLKEDGKAYLDALHTAAPYERMENILLTAFEGHRNLKMPNLSSAKAERIYELRSYESPTEKRAKNKIEMFNKGDEIGLFKRLNFNAVFYAEVIAGSRMPNLMYLTTFENKADRDEHWKTFGKDEQWQKLKNMPEYQNNVSKNDTRFLYPVDYSDI</sequence>
<evidence type="ECO:0000313" key="2">
    <source>
        <dbReference type="EMBL" id="ACU04086.1"/>
    </source>
</evidence>
<evidence type="ECO:0000313" key="3">
    <source>
        <dbReference type="Proteomes" id="UP000000852"/>
    </source>
</evidence>
<feature type="domain" description="NIPSNAP" evidence="1">
    <location>
        <begin position="154"/>
        <end position="257"/>
    </location>
</feature>
<dbReference type="AlphaFoldDB" id="C6XW07"/>
<dbReference type="eggNOG" id="ENOG502Z900">
    <property type="taxonomic scope" value="Bacteria"/>
</dbReference>
<dbReference type="STRING" id="485917.Phep_1878"/>
<dbReference type="OrthoDB" id="192769at2"/>
<name>C6XW07_PEDHD</name>